<reference evidence="2 3" key="1">
    <citation type="journal article" date="2020" name="ISME J.">
        <title>Comparative genomics reveals insights into cyanobacterial evolution and habitat adaptation.</title>
        <authorList>
            <person name="Chen M.Y."/>
            <person name="Teng W.K."/>
            <person name="Zhao L."/>
            <person name="Hu C.X."/>
            <person name="Zhou Y.K."/>
            <person name="Han B.P."/>
            <person name="Song L.R."/>
            <person name="Shu W.S."/>
        </authorList>
    </citation>
    <scope>NUCLEOTIDE SEQUENCE [LARGE SCALE GENOMIC DNA]</scope>
    <source>
        <strain evidence="2 3">FACHB-248</strain>
    </source>
</reference>
<name>A0ABR8GU80_9CYAN</name>
<feature type="compositionally biased region" description="Polar residues" evidence="1">
    <location>
        <begin position="1"/>
        <end position="17"/>
    </location>
</feature>
<gene>
    <name evidence="2" type="ORF">H6G81_19385</name>
</gene>
<dbReference type="RefSeq" id="WP_186227666.1">
    <property type="nucleotide sequence ID" value="NZ_JACJTA010000044.1"/>
</dbReference>
<keyword evidence="3" id="KW-1185">Reference proteome</keyword>
<sequence>MRFENATTSELTTSSGNLALEKRSLNKQAIAFMTAHTSADTRSLNLRSPSGS</sequence>
<protein>
    <submittedName>
        <fullName evidence="2">Uncharacterized protein</fullName>
    </submittedName>
</protein>
<dbReference type="EMBL" id="JACJTA010000044">
    <property type="protein sequence ID" value="MBD2606635.1"/>
    <property type="molecule type" value="Genomic_DNA"/>
</dbReference>
<organism evidence="2 3">
    <name type="scientific">Scytonema hofmannii FACHB-248</name>
    <dbReference type="NCBI Taxonomy" id="1842502"/>
    <lineage>
        <taxon>Bacteria</taxon>
        <taxon>Bacillati</taxon>
        <taxon>Cyanobacteriota</taxon>
        <taxon>Cyanophyceae</taxon>
        <taxon>Nostocales</taxon>
        <taxon>Scytonemataceae</taxon>
        <taxon>Scytonema</taxon>
    </lineage>
</organism>
<comment type="caution">
    <text evidence="2">The sequence shown here is derived from an EMBL/GenBank/DDBJ whole genome shotgun (WGS) entry which is preliminary data.</text>
</comment>
<evidence type="ECO:0000313" key="3">
    <source>
        <dbReference type="Proteomes" id="UP000660380"/>
    </source>
</evidence>
<accession>A0ABR8GU80</accession>
<feature type="region of interest" description="Disordered" evidence="1">
    <location>
        <begin position="1"/>
        <end position="20"/>
    </location>
</feature>
<evidence type="ECO:0000313" key="2">
    <source>
        <dbReference type="EMBL" id="MBD2606635.1"/>
    </source>
</evidence>
<proteinExistence type="predicted"/>
<evidence type="ECO:0000256" key="1">
    <source>
        <dbReference type="SAM" id="MobiDB-lite"/>
    </source>
</evidence>
<dbReference type="Proteomes" id="UP000660380">
    <property type="component" value="Unassembled WGS sequence"/>
</dbReference>